<reference evidence="2" key="1">
    <citation type="journal article" date="2020" name="Cell">
        <title>Large-Scale Comparative Analyses of Tick Genomes Elucidate Their Genetic Diversity and Vector Capacities.</title>
        <authorList>
            <consortium name="Tick Genome and Microbiome Consortium (TIGMIC)"/>
            <person name="Jia N."/>
            <person name="Wang J."/>
            <person name="Shi W."/>
            <person name="Du L."/>
            <person name="Sun Y."/>
            <person name="Zhan W."/>
            <person name="Jiang J.F."/>
            <person name="Wang Q."/>
            <person name="Zhang B."/>
            <person name="Ji P."/>
            <person name="Bell-Sakyi L."/>
            <person name="Cui X.M."/>
            <person name="Yuan T.T."/>
            <person name="Jiang B.G."/>
            <person name="Yang W.F."/>
            <person name="Lam T.T."/>
            <person name="Chang Q.C."/>
            <person name="Ding S.J."/>
            <person name="Wang X.J."/>
            <person name="Zhu J.G."/>
            <person name="Ruan X.D."/>
            <person name="Zhao L."/>
            <person name="Wei J.T."/>
            <person name="Ye R.Z."/>
            <person name="Que T.C."/>
            <person name="Du C.H."/>
            <person name="Zhou Y.H."/>
            <person name="Cheng J.X."/>
            <person name="Dai P.F."/>
            <person name="Guo W.B."/>
            <person name="Han X.H."/>
            <person name="Huang E.J."/>
            <person name="Li L.F."/>
            <person name="Wei W."/>
            <person name="Gao Y.C."/>
            <person name="Liu J.Z."/>
            <person name="Shao H.Z."/>
            <person name="Wang X."/>
            <person name="Wang C.C."/>
            <person name="Yang T.C."/>
            <person name="Huo Q.B."/>
            <person name="Li W."/>
            <person name="Chen H.Y."/>
            <person name="Chen S.E."/>
            <person name="Zhou L.G."/>
            <person name="Ni X.B."/>
            <person name="Tian J.H."/>
            <person name="Sheng Y."/>
            <person name="Liu T."/>
            <person name="Pan Y.S."/>
            <person name="Xia L.Y."/>
            <person name="Li J."/>
            <person name="Zhao F."/>
            <person name="Cao W.C."/>
        </authorList>
    </citation>
    <scope>NUCLEOTIDE SEQUENCE</scope>
    <source>
        <strain evidence="2">Rsan-2018</strain>
    </source>
</reference>
<dbReference type="EMBL" id="JABSTV010000206">
    <property type="protein sequence ID" value="KAH7986985.1"/>
    <property type="molecule type" value="Genomic_DNA"/>
</dbReference>
<organism evidence="2 3">
    <name type="scientific">Rhipicephalus sanguineus</name>
    <name type="common">Brown dog tick</name>
    <name type="synonym">Ixodes sanguineus</name>
    <dbReference type="NCBI Taxonomy" id="34632"/>
    <lineage>
        <taxon>Eukaryota</taxon>
        <taxon>Metazoa</taxon>
        <taxon>Ecdysozoa</taxon>
        <taxon>Arthropoda</taxon>
        <taxon>Chelicerata</taxon>
        <taxon>Arachnida</taxon>
        <taxon>Acari</taxon>
        <taxon>Parasitiformes</taxon>
        <taxon>Ixodida</taxon>
        <taxon>Ixodoidea</taxon>
        <taxon>Ixodidae</taxon>
        <taxon>Rhipicephalinae</taxon>
        <taxon>Rhipicephalus</taxon>
        <taxon>Rhipicephalus</taxon>
    </lineage>
</organism>
<reference evidence="2" key="2">
    <citation type="submission" date="2021-09" db="EMBL/GenBank/DDBJ databases">
        <authorList>
            <person name="Jia N."/>
            <person name="Wang J."/>
            <person name="Shi W."/>
            <person name="Du L."/>
            <person name="Sun Y."/>
            <person name="Zhan W."/>
            <person name="Jiang J."/>
            <person name="Wang Q."/>
            <person name="Zhang B."/>
            <person name="Ji P."/>
            <person name="Sakyi L.B."/>
            <person name="Cui X."/>
            <person name="Yuan T."/>
            <person name="Jiang B."/>
            <person name="Yang W."/>
            <person name="Lam T.T.-Y."/>
            <person name="Chang Q."/>
            <person name="Ding S."/>
            <person name="Wang X."/>
            <person name="Zhu J."/>
            <person name="Ruan X."/>
            <person name="Zhao L."/>
            <person name="Wei J."/>
            <person name="Que T."/>
            <person name="Du C."/>
            <person name="Cheng J."/>
            <person name="Dai P."/>
            <person name="Han X."/>
            <person name="Huang E."/>
            <person name="Gao Y."/>
            <person name="Liu J."/>
            <person name="Shao H."/>
            <person name="Ye R."/>
            <person name="Li L."/>
            <person name="Wei W."/>
            <person name="Wang X."/>
            <person name="Wang C."/>
            <person name="Huo Q."/>
            <person name="Li W."/>
            <person name="Guo W."/>
            <person name="Chen H."/>
            <person name="Chen S."/>
            <person name="Zhou L."/>
            <person name="Zhou L."/>
            <person name="Ni X."/>
            <person name="Tian J."/>
            <person name="Zhou Y."/>
            <person name="Sheng Y."/>
            <person name="Liu T."/>
            <person name="Pan Y."/>
            <person name="Xia L."/>
            <person name="Li J."/>
            <person name="Zhao F."/>
            <person name="Cao W."/>
        </authorList>
    </citation>
    <scope>NUCLEOTIDE SEQUENCE</scope>
    <source>
        <strain evidence="2">Rsan-2018</strain>
        <tissue evidence="2">Larvae</tissue>
    </source>
</reference>
<evidence type="ECO:0000313" key="3">
    <source>
        <dbReference type="Proteomes" id="UP000821837"/>
    </source>
</evidence>
<comment type="caution">
    <text evidence="2">The sequence shown here is derived from an EMBL/GenBank/DDBJ whole genome shotgun (WGS) entry which is preliminary data.</text>
</comment>
<evidence type="ECO:0000313" key="2">
    <source>
        <dbReference type="EMBL" id="KAH7986985.1"/>
    </source>
</evidence>
<name>A0A9D4TE83_RHISA</name>
<keyword evidence="3" id="KW-1185">Reference proteome</keyword>
<evidence type="ECO:0000256" key="1">
    <source>
        <dbReference type="SAM" id="Coils"/>
    </source>
</evidence>
<protein>
    <submittedName>
        <fullName evidence="2">Uncharacterized protein</fullName>
    </submittedName>
</protein>
<dbReference type="Proteomes" id="UP000821837">
    <property type="component" value="Unassembled WGS sequence"/>
</dbReference>
<keyword evidence="1" id="KW-0175">Coiled coil</keyword>
<gene>
    <name evidence="2" type="ORF">HPB52_024585</name>
</gene>
<accession>A0A9D4TE83</accession>
<dbReference type="AlphaFoldDB" id="A0A9D4TE83"/>
<feature type="coiled-coil region" evidence="1">
    <location>
        <begin position="180"/>
        <end position="228"/>
    </location>
</feature>
<proteinExistence type="predicted"/>
<sequence>MYVLPIGIQASLARIKPATLSGEEDGDRVRGVLRDSVTSAVKFQGWDLLRWASGPWEKPQPYLLVPRRNRAFPLREDRARNRVRGRAKPRRRVQVGTVTVRAHEPKASTVERVPWAQSPGINGRGVDLRDFTRADQAPSYGIDRGRTIKVLRLEAQSKRELELVGVIEGSKDSASFVESCNDMSTAIETLQLENENLKGQLQLQEAKLKKAEEDLHQAIQLNVKLQEALASKVFATGMMLLLGARM</sequence>